<evidence type="ECO:0000256" key="1">
    <source>
        <dbReference type="SAM" id="MobiDB-lite"/>
    </source>
</evidence>
<feature type="compositionally biased region" description="Polar residues" evidence="1">
    <location>
        <begin position="46"/>
        <end position="59"/>
    </location>
</feature>
<name>A0A6A4RGE0_9RHOB</name>
<evidence type="ECO:0000313" key="2">
    <source>
        <dbReference type="EMBL" id="KAE9632523.1"/>
    </source>
</evidence>
<dbReference type="Proteomes" id="UP000441586">
    <property type="component" value="Unassembled WGS sequence"/>
</dbReference>
<sequence>MMDLKPSPLTQDTFGTKEFPICWHMMQGGLQEMELDWFRSNRLMTKQAQNSHPDQNKTTMPWLLHPPVAA</sequence>
<dbReference type="AlphaFoldDB" id="A0A6A4RGE0"/>
<reference evidence="2 3" key="1">
    <citation type="submission" date="2019-12" db="EMBL/GenBank/DDBJ databases">
        <authorList>
            <person name="Zhang Y.-J."/>
        </authorList>
    </citation>
    <scope>NUCLEOTIDE SEQUENCE [LARGE SCALE GENOMIC DNA]</scope>
    <source>
        <strain evidence="2 3">H18S-6</strain>
    </source>
</reference>
<accession>A0A6A4RGE0</accession>
<proteinExistence type="predicted"/>
<evidence type="ECO:0000313" key="3">
    <source>
        <dbReference type="Proteomes" id="UP000441586"/>
    </source>
</evidence>
<dbReference type="RefSeq" id="WP_158976562.1">
    <property type="nucleotide sequence ID" value="NZ_WSFO01000001.1"/>
</dbReference>
<comment type="caution">
    <text evidence="2">The sequence shown here is derived from an EMBL/GenBank/DDBJ whole genome shotgun (WGS) entry which is preliminary data.</text>
</comment>
<protein>
    <submittedName>
        <fullName evidence="2">Uncharacterized protein</fullName>
    </submittedName>
</protein>
<gene>
    <name evidence="2" type="ORF">GP644_01745</name>
</gene>
<dbReference type="EMBL" id="WSFO01000001">
    <property type="protein sequence ID" value="KAE9632523.1"/>
    <property type="molecule type" value="Genomic_DNA"/>
</dbReference>
<organism evidence="2 3">
    <name type="scientific">Parasedimentitalea maritima</name>
    <dbReference type="NCBI Taxonomy" id="2578117"/>
    <lineage>
        <taxon>Bacteria</taxon>
        <taxon>Pseudomonadati</taxon>
        <taxon>Pseudomonadota</taxon>
        <taxon>Alphaproteobacteria</taxon>
        <taxon>Rhodobacterales</taxon>
        <taxon>Paracoccaceae</taxon>
        <taxon>Parasedimentitalea</taxon>
    </lineage>
</organism>
<feature type="region of interest" description="Disordered" evidence="1">
    <location>
        <begin position="46"/>
        <end position="70"/>
    </location>
</feature>